<reference evidence="2 3" key="2">
    <citation type="submission" date="2016-08" db="EMBL/GenBank/DDBJ databases">
        <title>Pervasive Adenine N6-methylation of Active Genes in Fungi.</title>
        <authorList>
            <consortium name="DOE Joint Genome Institute"/>
            <person name="Mondo S.J."/>
            <person name="Dannebaum R.O."/>
            <person name="Kuo R.C."/>
            <person name="Labutti K."/>
            <person name="Haridas S."/>
            <person name="Kuo A."/>
            <person name="Salamov A."/>
            <person name="Ahrendt S.R."/>
            <person name="Lipzen A."/>
            <person name="Sullivan W."/>
            <person name="Andreopoulos W.B."/>
            <person name="Clum A."/>
            <person name="Lindquist E."/>
            <person name="Daum C."/>
            <person name="Ramamoorthy G.K."/>
            <person name="Gryganskyi A."/>
            <person name="Culley D."/>
            <person name="Magnuson J.K."/>
            <person name="James T.Y."/>
            <person name="O'Malley M.A."/>
            <person name="Stajich J.E."/>
            <person name="Spatafora J.W."/>
            <person name="Visel A."/>
            <person name="Grigoriev I.V."/>
        </authorList>
    </citation>
    <scope>NUCLEOTIDE SEQUENCE [LARGE SCALE GENOMIC DNA]</scope>
    <source>
        <strain evidence="3">finn</strain>
    </source>
</reference>
<protein>
    <submittedName>
        <fullName evidence="2">Uncharacterized protein</fullName>
    </submittedName>
</protein>
<keyword evidence="1" id="KW-0812">Transmembrane</keyword>
<proteinExistence type="predicted"/>
<reference evidence="2 3" key="1">
    <citation type="submission" date="2016-08" db="EMBL/GenBank/DDBJ databases">
        <title>Genomes of anaerobic fungi encode conserved fungal cellulosomes for biomass hydrolysis.</title>
        <authorList>
            <consortium name="DOE Joint Genome Institute"/>
            <person name="Haitjema C.H."/>
            <person name="Gilmore S.P."/>
            <person name="Henske J.K."/>
            <person name="Solomon K.V."/>
            <person name="De Groot R."/>
            <person name="Kuo A."/>
            <person name="Mondo S.J."/>
            <person name="Salamov A.A."/>
            <person name="Labutti K."/>
            <person name="Zhao Z."/>
            <person name="Chiniquy J."/>
            <person name="Barry K."/>
            <person name="Brewer H.M."/>
            <person name="Purvine S.O."/>
            <person name="Wright A.T."/>
            <person name="Boxma B."/>
            <person name="Van Alen T."/>
            <person name="Hackstein J.H."/>
            <person name="Baker S.E."/>
            <person name="Grigoriev I.V."/>
            <person name="O'Malley M.A."/>
        </authorList>
    </citation>
    <scope>NUCLEOTIDE SEQUENCE [LARGE SCALE GENOMIC DNA]</scope>
    <source>
        <strain evidence="3">finn</strain>
    </source>
</reference>
<keyword evidence="1" id="KW-1133">Transmembrane helix</keyword>
<keyword evidence="1" id="KW-0472">Membrane</keyword>
<feature type="transmembrane region" description="Helical" evidence="1">
    <location>
        <begin position="35"/>
        <end position="56"/>
    </location>
</feature>
<sequence>MAFGKTNNKPYTTTTTTKTSINGESATKYKLRRKFWILSILLLLQTIILLILAAAAGKHNIWPFNRIWLAEAQMNMDRQASVLSVASKFSNLVDSILPASFPNIAIPIEKLLVSQNSMKLFASKDSNVLSNSGVPQNQWDNVQDMFVKFNKNEDYEIFPIKDGEGVNIGPFKENVLNYSVAGHKVRSYFSSFKWMYHINWIICLVIVLLIVLAQLKFRDNNIKMFCITYVIVLLLIFMVFFFNLVMYIVMDFGVNGISSFLNRITIGSIPQSISEFLGNNGQRLNEQMFYTKSSSMRKLVKAILILLFITFILVLLEVIYMFLSLPTRLPKRETKTTTTTTVRKIKKNPNGNDYEIDIAEGREY</sequence>
<feature type="transmembrane region" description="Helical" evidence="1">
    <location>
        <begin position="227"/>
        <end position="250"/>
    </location>
</feature>
<feature type="transmembrane region" description="Helical" evidence="1">
    <location>
        <begin position="302"/>
        <end position="323"/>
    </location>
</feature>
<gene>
    <name evidence="2" type="ORF">BCR36DRAFT_400537</name>
</gene>
<evidence type="ECO:0000313" key="2">
    <source>
        <dbReference type="EMBL" id="ORX41955.1"/>
    </source>
</evidence>
<dbReference type="AlphaFoldDB" id="A0A1Y1UV89"/>
<evidence type="ECO:0000313" key="3">
    <source>
        <dbReference type="Proteomes" id="UP000193719"/>
    </source>
</evidence>
<organism evidence="2 3">
    <name type="scientific">Piromyces finnis</name>
    <dbReference type="NCBI Taxonomy" id="1754191"/>
    <lineage>
        <taxon>Eukaryota</taxon>
        <taxon>Fungi</taxon>
        <taxon>Fungi incertae sedis</taxon>
        <taxon>Chytridiomycota</taxon>
        <taxon>Chytridiomycota incertae sedis</taxon>
        <taxon>Neocallimastigomycetes</taxon>
        <taxon>Neocallimastigales</taxon>
        <taxon>Neocallimastigaceae</taxon>
        <taxon>Piromyces</taxon>
    </lineage>
</organism>
<comment type="caution">
    <text evidence="2">The sequence shown here is derived from an EMBL/GenBank/DDBJ whole genome shotgun (WGS) entry which is preliminary data.</text>
</comment>
<keyword evidence="3" id="KW-1185">Reference proteome</keyword>
<dbReference type="Proteomes" id="UP000193719">
    <property type="component" value="Unassembled WGS sequence"/>
</dbReference>
<feature type="transmembrane region" description="Helical" evidence="1">
    <location>
        <begin position="194"/>
        <end position="215"/>
    </location>
</feature>
<accession>A0A1Y1UV89</accession>
<name>A0A1Y1UV89_9FUNG</name>
<dbReference type="EMBL" id="MCFH01000074">
    <property type="protein sequence ID" value="ORX41955.1"/>
    <property type="molecule type" value="Genomic_DNA"/>
</dbReference>
<dbReference type="OrthoDB" id="2140093at2759"/>
<evidence type="ECO:0000256" key="1">
    <source>
        <dbReference type="SAM" id="Phobius"/>
    </source>
</evidence>